<dbReference type="EMBL" id="CP016199">
    <property type="protein sequence ID" value="ASS37507.1"/>
    <property type="molecule type" value="Genomic_DNA"/>
</dbReference>
<dbReference type="AlphaFoldDB" id="A0A223ARD3"/>
<dbReference type="OrthoDB" id="9822990at2"/>
<evidence type="ECO:0000313" key="2">
    <source>
        <dbReference type="EMBL" id="ASS37507.1"/>
    </source>
</evidence>
<protein>
    <recommendedName>
        <fullName evidence="4">Lipoprotein</fullName>
    </recommendedName>
</protein>
<sequence length="288" mass="32939">MRKKRNIVLIVLAMIMILSLPACGQGSGDVKTFVKKIKKVKSLEYETISYRRYLASNGEDRILKGETHIRHGKIQLDPQMFSEYYMDSSSQSYDADGIDKKLLKLGSIDFLNRGCKVYSPKSKEVYVGTKLASRNSEWEWKKTKEIGSPELGIKTSFLNVYEHYADKFKQTEDDNYFYLDYKGDATKNLDQIGKMQRAIIPESNLFTKGKKSIQSCKLEIHLVMRKGKGGPTPCETKIKITTKLKDASSGITVDNEDNFQAFYRDINEVKEIKKPYGFDVSKVKKPSM</sequence>
<feature type="chain" id="PRO_5012397819" description="Lipoprotein" evidence="1">
    <location>
        <begin position="25"/>
        <end position="288"/>
    </location>
</feature>
<dbReference type="RefSeq" id="WP_094233729.1">
    <property type="nucleotide sequence ID" value="NZ_CP016199.1"/>
</dbReference>
<gene>
    <name evidence="2" type="ORF">AXF17_02895</name>
</gene>
<evidence type="ECO:0008006" key="4">
    <source>
        <dbReference type="Google" id="ProtNLM"/>
    </source>
</evidence>
<organism evidence="2 3">
    <name type="scientific">Mogibacterium pumilum</name>
    <dbReference type="NCBI Taxonomy" id="86332"/>
    <lineage>
        <taxon>Bacteria</taxon>
        <taxon>Bacillati</taxon>
        <taxon>Bacillota</taxon>
        <taxon>Clostridia</taxon>
        <taxon>Peptostreptococcales</taxon>
        <taxon>Anaerovoracaceae</taxon>
        <taxon>Mogibacterium</taxon>
    </lineage>
</organism>
<proteinExistence type="predicted"/>
<reference evidence="3" key="1">
    <citation type="submission" date="2016-05" db="EMBL/GenBank/DDBJ databases">
        <authorList>
            <person name="Holder M.E."/>
            <person name="Ajami N.J."/>
            <person name="Petrosino J.F."/>
        </authorList>
    </citation>
    <scope>NUCLEOTIDE SEQUENCE [LARGE SCALE GENOMIC DNA]</scope>
    <source>
        <strain evidence="3">ATCC 700696</strain>
    </source>
</reference>
<keyword evidence="3" id="KW-1185">Reference proteome</keyword>
<accession>A0A223ARD3</accession>
<keyword evidence="1" id="KW-0732">Signal</keyword>
<name>A0A223ARD3_9FIRM</name>
<feature type="signal peptide" evidence="1">
    <location>
        <begin position="1"/>
        <end position="24"/>
    </location>
</feature>
<evidence type="ECO:0000313" key="3">
    <source>
        <dbReference type="Proteomes" id="UP000214689"/>
    </source>
</evidence>
<dbReference type="Proteomes" id="UP000214689">
    <property type="component" value="Chromosome"/>
</dbReference>
<evidence type="ECO:0000256" key="1">
    <source>
        <dbReference type="SAM" id="SignalP"/>
    </source>
</evidence>